<dbReference type="Proteomes" id="UP001553843">
    <property type="component" value="Unassembled WGS sequence"/>
</dbReference>
<evidence type="ECO:0000313" key="1">
    <source>
        <dbReference type="EMBL" id="MEW2367430.1"/>
    </source>
</evidence>
<comment type="caution">
    <text evidence="1">The sequence shown here is derived from an EMBL/GenBank/DDBJ whole genome shotgun (WGS) entry which is preliminary data.</text>
</comment>
<dbReference type="SUPFAM" id="SSF109854">
    <property type="entry name" value="DinB/YfiT-like putative metalloenzymes"/>
    <property type="match status" value="1"/>
</dbReference>
<gene>
    <name evidence="1" type="ORF">AB0887_36515</name>
</gene>
<dbReference type="RefSeq" id="WP_359780447.1">
    <property type="nucleotide sequence ID" value="NZ_JBEYRR010000008.1"/>
</dbReference>
<organism evidence="1 2">
    <name type="scientific">Streptomyces huasconensis</name>
    <dbReference type="NCBI Taxonomy" id="1854574"/>
    <lineage>
        <taxon>Bacteria</taxon>
        <taxon>Bacillati</taxon>
        <taxon>Actinomycetota</taxon>
        <taxon>Actinomycetes</taxon>
        <taxon>Kitasatosporales</taxon>
        <taxon>Streptomycetaceae</taxon>
        <taxon>Streptomyces</taxon>
    </lineage>
</organism>
<name>A0ABV3M6V8_9ACTN</name>
<dbReference type="InterPro" id="IPR034660">
    <property type="entry name" value="DinB/YfiT-like"/>
</dbReference>
<proteinExistence type="predicted"/>
<dbReference type="Pfam" id="PF04978">
    <property type="entry name" value="MST"/>
    <property type="match status" value="1"/>
</dbReference>
<reference evidence="1 2" key="1">
    <citation type="submission" date="2024-06" db="EMBL/GenBank/DDBJ databases">
        <title>The Natural Products Discovery Center: Release of the First 8490 Sequenced Strains for Exploring Actinobacteria Biosynthetic Diversity.</title>
        <authorList>
            <person name="Kalkreuter E."/>
            <person name="Kautsar S.A."/>
            <person name="Yang D."/>
            <person name="Bader C.D."/>
            <person name="Teijaro C.N."/>
            <person name="Fluegel L."/>
            <person name="Davis C.M."/>
            <person name="Simpson J.R."/>
            <person name="Lauterbach L."/>
            <person name="Steele A.D."/>
            <person name="Gui C."/>
            <person name="Meng S."/>
            <person name="Li G."/>
            <person name="Viehrig K."/>
            <person name="Ye F."/>
            <person name="Su P."/>
            <person name="Kiefer A.F."/>
            <person name="Nichols A."/>
            <person name="Cepeda A.J."/>
            <person name="Yan W."/>
            <person name="Fan B."/>
            <person name="Jiang Y."/>
            <person name="Adhikari A."/>
            <person name="Zheng C.-J."/>
            <person name="Schuster L."/>
            <person name="Cowan T.M."/>
            <person name="Smanski M.J."/>
            <person name="Chevrette M.G."/>
            <person name="De Carvalho L.P.S."/>
            <person name="Shen B."/>
        </authorList>
    </citation>
    <scope>NUCLEOTIDE SEQUENCE [LARGE SCALE GENOMIC DNA]</scope>
    <source>
        <strain evidence="1 2">NPDC047833</strain>
    </source>
</reference>
<dbReference type="InterPro" id="IPR007061">
    <property type="entry name" value="MST-like"/>
</dbReference>
<dbReference type="EMBL" id="JBEYRS010000025">
    <property type="protein sequence ID" value="MEW2367430.1"/>
    <property type="molecule type" value="Genomic_DNA"/>
</dbReference>
<keyword evidence="2" id="KW-1185">Reference proteome</keyword>
<evidence type="ECO:0000313" key="2">
    <source>
        <dbReference type="Proteomes" id="UP001553843"/>
    </source>
</evidence>
<sequence length="193" mass="21315">MTTPDFKTDLRVYLQDARDALLWKLEGLSEYDIRRPMTPTGTNLLGLVKHATGAEALYFGATFGRPFDGTPLWITGDAEPNADLWATADESRERIVGRYRQAWAHSDATIESLELDAVGRLPGPEAHEITLHRVLVHMIAETGRHAGHADVVRELIDGTAGLRPGDDNLAQGDATWWAGHRARVERAAREAGR</sequence>
<accession>A0ABV3M6V8</accession>
<dbReference type="Gene3D" id="1.20.120.450">
    <property type="entry name" value="dinb family like domain"/>
    <property type="match status" value="1"/>
</dbReference>
<protein>
    <submittedName>
        <fullName evidence="1">DinB family protein</fullName>
    </submittedName>
</protein>